<keyword evidence="2" id="KW-1185">Reference proteome</keyword>
<protein>
    <submittedName>
        <fullName evidence="1">Uncharacterized protein</fullName>
    </submittedName>
</protein>
<sequence length="60" mass="6949">MREINSRRQICRDPEPYRDFDSGMVNLKKRNISLKKHACLFCFTAFPGCSKVWPISVNGS</sequence>
<accession>I9P405</accession>
<reference evidence="1 2" key="1">
    <citation type="journal article" date="2012" name="J. Bacteriol.">
        <title>Genome Sequence of Pectin-Degrading Alishewanella agri, Isolated from Landfill Soil.</title>
        <authorList>
            <person name="Kim J."/>
            <person name="Jung J."/>
            <person name="Sung J.S."/>
            <person name="Chun J."/>
            <person name="Park W."/>
        </authorList>
    </citation>
    <scope>NUCLEOTIDE SEQUENCE [LARGE SCALE GENOMIC DNA]</scope>
    <source>
        <strain evidence="1 2">BL06</strain>
    </source>
</reference>
<dbReference type="STRING" id="1195246.AGRI_05687"/>
<name>I9P405_9ALTE</name>
<evidence type="ECO:0000313" key="1">
    <source>
        <dbReference type="EMBL" id="EIW89569.1"/>
    </source>
</evidence>
<gene>
    <name evidence="1" type="ORF">AGRI_05687</name>
</gene>
<comment type="caution">
    <text evidence="1">The sequence shown here is derived from an EMBL/GenBank/DDBJ whole genome shotgun (WGS) entry which is preliminary data.</text>
</comment>
<proteinExistence type="predicted"/>
<dbReference type="AlphaFoldDB" id="I9P405"/>
<organism evidence="1 2">
    <name type="scientific">Alishewanella agri BL06</name>
    <dbReference type="NCBI Taxonomy" id="1195246"/>
    <lineage>
        <taxon>Bacteria</taxon>
        <taxon>Pseudomonadati</taxon>
        <taxon>Pseudomonadota</taxon>
        <taxon>Gammaproteobacteria</taxon>
        <taxon>Alteromonadales</taxon>
        <taxon>Alteromonadaceae</taxon>
        <taxon>Alishewanella</taxon>
    </lineage>
</organism>
<dbReference type="Proteomes" id="UP000035062">
    <property type="component" value="Unassembled WGS sequence"/>
</dbReference>
<dbReference type="EMBL" id="AKKU01000011">
    <property type="protein sequence ID" value="EIW89569.1"/>
    <property type="molecule type" value="Genomic_DNA"/>
</dbReference>
<evidence type="ECO:0000313" key="2">
    <source>
        <dbReference type="Proteomes" id="UP000035062"/>
    </source>
</evidence>